<gene>
    <name evidence="1" type="ORF">ZOSMA_277G00070</name>
</gene>
<dbReference type="EMBL" id="LFYR01000929">
    <property type="protein sequence ID" value="KMZ67146.1"/>
    <property type="molecule type" value="Genomic_DNA"/>
</dbReference>
<evidence type="ECO:0000313" key="1">
    <source>
        <dbReference type="EMBL" id="KMZ67146.1"/>
    </source>
</evidence>
<dbReference type="PANTHER" id="PTHR34061:SF11">
    <property type="entry name" value="PROTEIN, PUTATIVE-RELATED"/>
    <property type="match status" value="1"/>
</dbReference>
<dbReference type="OMA" id="DNINTAC"/>
<dbReference type="OrthoDB" id="1138139at2759"/>
<accession>A0A0K9PDW9</accession>
<keyword evidence="2" id="KW-1185">Reference proteome</keyword>
<reference evidence="2" key="1">
    <citation type="journal article" date="2016" name="Nature">
        <title>The genome of the seagrass Zostera marina reveals angiosperm adaptation to the sea.</title>
        <authorList>
            <person name="Olsen J.L."/>
            <person name="Rouze P."/>
            <person name="Verhelst B."/>
            <person name="Lin Y.-C."/>
            <person name="Bayer T."/>
            <person name="Collen J."/>
            <person name="Dattolo E."/>
            <person name="De Paoli E."/>
            <person name="Dittami S."/>
            <person name="Maumus F."/>
            <person name="Michel G."/>
            <person name="Kersting A."/>
            <person name="Lauritano C."/>
            <person name="Lohaus R."/>
            <person name="Toepel M."/>
            <person name="Tonon T."/>
            <person name="Vanneste K."/>
            <person name="Amirebrahimi M."/>
            <person name="Brakel J."/>
            <person name="Bostroem C."/>
            <person name="Chovatia M."/>
            <person name="Grimwood J."/>
            <person name="Jenkins J.W."/>
            <person name="Jueterbock A."/>
            <person name="Mraz A."/>
            <person name="Stam W.T."/>
            <person name="Tice H."/>
            <person name="Bornberg-Bauer E."/>
            <person name="Green P.J."/>
            <person name="Pearson G.A."/>
            <person name="Procaccini G."/>
            <person name="Duarte C.M."/>
            <person name="Schmutz J."/>
            <person name="Reusch T.B.H."/>
            <person name="Van de Peer Y."/>
        </authorList>
    </citation>
    <scope>NUCLEOTIDE SEQUENCE [LARGE SCALE GENOMIC DNA]</scope>
    <source>
        <strain evidence="2">cv. Finnish</strain>
    </source>
</reference>
<sequence>MENSSFMTCEKLDRMASWLGTSLATAFFTSLERCSCINLSTADNDEEEEEEEAKYDRPLMITTNNTKEIIIHDATDNDGSSSFGGNLNKIAPTV</sequence>
<dbReference type="PANTHER" id="PTHR34061">
    <property type="entry name" value="PROTEIN, PUTATIVE-RELATED"/>
    <property type="match status" value="1"/>
</dbReference>
<dbReference type="Proteomes" id="UP000036987">
    <property type="component" value="Unassembled WGS sequence"/>
</dbReference>
<name>A0A0K9PDW9_ZOSMR</name>
<comment type="caution">
    <text evidence="1">The sequence shown here is derived from an EMBL/GenBank/DDBJ whole genome shotgun (WGS) entry which is preliminary data.</text>
</comment>
<proteinExistence type="predicted"/>
<protein>
    <submittedName>
        <fullName evidence="1">Uncharacterized protein</fullName>
    </submittedName>
</protein>
<dbReference type="AlphaFoldDB" id="A0A0K9PDW9"/>
<organism evidence="1 2">
    <name type="scientific">Zostera marina</name>
    <name type="common">Eelgrass</name>
    <dbReference type="NCBI Taxonomy" id="29655"/>
    <lineage>
        <taxon>Eukaryota</taxon>
        <taxon>Viridiplantae</taxon>
        <taxon>Streptophyta</taxon>
        <taxon>Embryophyta</taxon>
        <taxon>Tracheophyta</taxon>
        <taxon>Spermatophyta</taxon>
        <taxon>Magnoliopsida</taxon>
        <taxon>Liliopsida</taxon>
        <taxon>Zosteraceae</taxon>
        <taxon>Zostera</taxon>
    </lineage>
</organism>
<evidence type="ECO:0000313" key="2">
    <source>
        <dbReference type="Proteomes" id="UP000036987"/>
    </source>
</evidence>